<keyword evidence="2" id="KW-1185">Reference proteome</keyword>
<dbReference type="Proteomes" id="UP001319200">
    <property type="component" value="Unassembled WGS sequence"/>
</dbReference>
<dbReference type="RefSeq" id="WP_254163810.1">
    <property type="nucleotide sequence ID" value="NZ_JAHESF010000012.1"/>
</dbReference>
<organism evidence="1 2">
    <name type="scientific">Chryseosolibacter histidini</name>
    <dbReference type="NCBI Taxonomy" id="2782349"/>
    <lineage>
        <taxon>Bacteria</taxon>
        <taxon>Pseudomonadati</taxon>
        <taxon>Bacteroidota</taxon>
        <taxon>Cytophagia</taxon>
        <taxon>Cytophagales</taxon>
        <taxon>Chryseotaleaceae</taxon>
        <taxon>Chryseosolibacter</taxon>
    </lineage>
</organism>
<reference evidence="1 2" key="1">
    <citation type="submission" date="2021-05" db="EMBL/GenBank/DDBJ databases">
        <title>A Polyphasic approach of four new species of the genus Ohtaekwangia: Ohtaekwangia histidinii sp. nov., Ohtaekwangia cretensis sp. nov., Ohtaekwangia indiensis sp. nov., Ohtaekwangia reichenbachii sp. nov. from diverse environment.</title>
        <authorList>
            <person name="Octaviana S."/>
        </authorList>
    </citation>
    <scope>NUCLEOTIDE SEQUENCE [LARGE SCALE GENOMIC DNA]</scope>
    <source>
        <strain evidence="1 2">PWU4</strain>
    </source>
</reference>
<name>A0AAP2DMP5_9BACT</name>
<dbReference type="EMBL" id="JAHESF010000012">
    <property type="protein sequence ID" value="MBT1697937.1"/>
    <property type="molecule type" value="Genomic_DNA"/>
</dbReference>
<evidence type="ECO:0000313" key="2">
    <source>
        <dbReference type="Proteomes" id="UP001319200"/>
    </source>
</evidence>
<accession>A0AAP2DMP5</accession>
<proteinExistence type="predicted"/>
<dbReference type="AlphaFoldDB" id="A0AAP2DMP5"/>
<sequence>MEYKINFIIGDIPDEEMEALTEGHTIITKMILTPDDFKVFHYSKGGRIQVETDHGNRLWCTIDDLEVVESNDRVILIFTLTQER</sequence>
<comment type="caution">
    <text evidence="1">The sequence shown here is derived from an EMBL/GenBank/DDBJ whole genome shotgun (WGS) entry which is preliminary data.</text>
</comment>
<protein>
    <submittedName>
        <fullName evidence="1">Uncharacterized protein</fullName>
    </submittedName>
</protein>
<gene>
    <name evidence="1" type="ORF">KK083_13675</name>
</gene>
<evidence type="ECO:0000313" key="1">
    <source>
        <dbReference type="EMBL" id="MBT1697937.1"/>
    </source>
</evidence>